<keyword evidence="9" id="KW-1185">Reference proteome</keyword>
<feature type="transmembrane region" description="Helical" evidence="6">
    <location>
        <begin position="38"/>
        <end position="60"/>
    </location>
</feature>
<comment type="subcellular location">
    <subcellularLocation>
        <location evidence="1">Membrane</location>
        <topology evidence="1">Multi-pass membrane protein</topology>
    </subcellularLocation>
</comment>
<evidence type="ECO:0000256" key="1">
    <source>
        <dbReference type="ARBA" id="ARBA00004141"/>
    </source>
</evidence>
<dbReference type="Gene3D" id="1.20.1250.20">
    <property type="entry name" value="MFS general substrate transporter like domains"/>
    <property type="match status" value="1"/>
</dbReference>
<evidence type="ECO:0000256" key="5">
    <source>
        <dbReference type="SAM" id="MobiDB-lite"/>
    </source>
</evidence>
<keyword evidence="4 6" id="KW-0472">Membrane</keyword>
<feature type="transmembrane region" description="Helical" evidence="6">
    <location>
        <begin position="262"/>
        <end position="283"/>
    </location>
</feature>
<feature type="compositionally biased region" description="Polar residues" evidence="5">
    <location>
        <begin position="1"/>
        <end position="15"/>
    </location>
</feature>
<feature type="transmembrane region" description="Helical" evidence="6">
    <location>
        <begin position="438"/>
        <end position="461"/>
    </location>
</feature>
<feature type="region of interest" description="Disordered" evidence="5">
    <location>
        <begin position="1"/>
        <end position="20"/>
    </location>
</feature>
<evidence type="ECO:0000313" key="9">
    <source>
        <dbReference type="Proteomes" id="UP000821853"/>
    </source>
</evidence>
<accession>A0A9J6FMP8</accession>
<dbReference type="PROSITE" id="PS50850">
    <property type="entry name" value="MFS"/>
    <property type="match status" value="1"/>
</dbReference>
<evidence type="ECO:0000256" key="3">
    <source>
        <dbReference type="ARBA" id="ARBA00022989"/>
    </source>
</evidence>
<evidence type="ECO:0000256" key="2">
    <source>
        <dbReference type="ARBA" id="ARBA00022692"/>
    </source>
</evidence>
<dbReference type="EMBL" id="JABSTR010000002">
    <property type="protein sequence ID" value="KAH9364139.1"/>
    <property type="molecule type" value="Genomic_DNA"/>
</dbReference>
<dbReference type="Pfam" id="PF07690">
    <property type="entry name" value="MFS_1"/>
    <property type="match status" value="1"/>
</dbReference>
<dbReference type="VEuPathDB" id="VectorBase:HLOH_040111"/>
<dbReference type="GO" id="GO:0016020">
    <property type="term" value="C:membrane"/>
    <property type="evidence" value="ECO:0007669"/>
    <property type="project" value="UniProtKB-SubCell"/>
</dbReference>
<comment type="caution">
    <text evidence="8">The sequence shown here is derived from an EMBL/GenBank/DDBJ whole genome shotgun (WGS) entry which is preliminary data.</text>
</comment>
<proteinExistence type="predicted"/>
<feature type="transmembrane region" description="Helical" evidence="6">
    <location>
        <begin position="207"/>
        <end position="227"/>
    </location>
</feature>
<feature type="transmembrane region" description="Helical" evidence="6">
    <location>
        <begin position="412"/>
        <end position="432"/>
    </location>
</feature>
<feature type="transmembrane region" description="Helical" evidence="6">
    <location>
        <begin position="357"/>
        <end position="376"/>
    </location>
</feature>
<reference evidence="8 9" key="1">
    <citation type="journal article" date="2020" name="Cell">
        <title>Large-Scale Comparative Analyses of Tick Genomes Elucidate Their Genetic Diversity and Vector Capacities.</title>
        <authorList>
            <consortium name="Tick Genome and Microbiome Consortium (TIGMIC)"/>
            <person name="Jia N."/>
            <person name="Wang J."/>
            <person name="Shi W."/>
            <person name="Du L."/>
            <person name="Sun Y."/>
            <person name="Zhan W."/>
            <person name="Jiang J.F."/>
            <person name="Wang Q."/>
            <person name="Zhang B."/>
            <person name="Ji P."/>
            <person name="Bell-Sakyi L."/>
            <person name="Cui X.M."/>
            <person name="Yuan T.T."/>
            <person name="Jiang B.G."/>
            <person name="Yang W.F."/>
            <person name="Lam T.T."/>
            <person name="Chang Q.C."/>
            <person name="Ding S.J."/>
            <person name="Wang X.J."/>
            <person name="Zhu J.G."/>
            <person name="Ruan X.D."/>
            <person name="Zhao L."/>
            <person name="Wei J.T."/>
            <person name="Ye R.Z."/>
            <person name="Que T.C."/>
            <person name="Du C.H."/>
            <person name="Zhou Y.H."/>
            <person name="Cheng J.X."/>
            <person name="Dai P.F."/>
            <person name="Guo W.B."/>
            <person name="Han X.H."/>
            <person name="Huang E.J."/>
            <person name="Li L.F."/>
            <person name="Wei W."/>
            <person name="Gao Y.C."/>
            <person name="Liu J.Z."/>
            <person name="Shao H.Z."/>
            <person name="Wang X."/>
            <person name="Wang C.C."/>
            <person name="Yang T.C."/>
            <person name="Huo Q.B."/>
            <person name="Li W."/>
            <person name="Chen H.Y."/>
            <person name="Chen S.E."/>
            <person name="Zhou L.G."/>
            <person name="Ni X.B."/>
            <person name="Tian J.H."/>
            <person name="Sheng Y."/>
            <person name="Liu T."/>
            <person name="Pan Y.S."/>
            <person name="Xia L.Y."/>
            <person name="Li J."/>
            <person name="Zhao F."/>
            <person name="Cao W.C."/>
        </authorList>
    </citation>
    <scope>NUCLEOTIDE SEQUENCE [LARGE SCALE GENOMIC DNA]</scope>
    <source>
        <strain evidence="8">HaeL-2018</strain>
    </source>
</reference>
<dbReference type="InterPro" id="IPR020846">
    <property type="entry name" value="MFS_dom"/>
</dbReference>
<feature type="transmembrane region" description="Helical" evidence="6">
    <location>
        <begin position="234"/>
        <end position="256"/>
    </location>
</feature>
<gene>
    <name evidence="8" type="ORF">HPB48_011914</name>
</gene>
<dbReference type="InterPro" id="IPR036259">
    <property type="entry name" value="MFS_trans_sf"/>
</dbReference>
<dbReference type="AlphaFoldDB" id="A0A9J6FMP8"/>
<feature type="transmembrane region" description="Helical" evidence="6">
    <location>
        <begin position="178"/>
        <end position="201"/>
    </location>
</feature>
<organism evidence="8 9">
    <name type="scientific">Haemaphysalis longicornis</name>
    <name type="common">Bush tick</name>
    <dbReference type="NCBI Taxonomy" id="44386"/>
    <lineage>
        <taxon>Eukaryota</taxon>
        <taxon>Metazoa</taxon>
        <taxon>Ecdysozoa</taxon>
        <taxon>Arthropoda</taxon>
        <taxon>Chelicerata</taxon>
        <taxon>Arachnida</taxon>
        <taxon>Acari</taxon>
        <taxon>Parasitiformes</taxon>
        <taxon>Ixodida</taxon>
        <taxon>Ixodoidea</taxon>
        <taxon>Ixodidae</taxon>
        <taxon>Haemaphysalinae</taxon>
        <taxon>Haemaphysalis</taxon>
    </lineage>
</organism>
<feature type="transmembrane region" description="Helical" evidence="6">
    <location>
        <begin position="147"/>
        <end position="166"/>
    </location>
</feature>
<name>A0A9J6FMP8_HAELO</name>
<dbReference type="SUPFAM" id="SSF103473">
    <property type="entry name" value="MFS general substrate transporter"/>
    <property type="match status" value="1"/>
</dbReference>
<sequence length="545" mass="59385">MATASSVPPATQSAAVSPASDVHEREQWPYGYGNFQRFILCVAITGLAVLMCHSQVFSVISGPVDHWCKPPARFANLSVQAWKNIGIPMGRDGQYSQCLVYARPGVVPFNDSEKRAVAECDEWDYDAERAHQTVRRHWNLVCYRGRFVGLGNGVFMSGALLVVPAMGYVADAMGRQPVIAAAVLSLCVSCLGCCFADTYSLFLAARFVASGCVSTIFVVVFIMMYEVTPPERTVLFVSIASGAGNFLSEAFLLALVRQSLGWFALQIIALSPTFVLLPALLLIPESPQWLLTKYRFREAGRVMVAAARMNGLPAEETERSTRRLLRSLRGPKGGRSPSRLPLSPAAEFRCVYTRKRALVACVLYFTSTLVFYAFTWAPAMRDSSARTLSTALSVPGHVVLYLALNVVARKQLLLLTLPLQGILCCVYSALVYEHMPAVVAVVVITSRECAFVTLAATFLYITDSFHTGIRSVVVGAGYASGRVGAVCASALELLREQRSEDLGLALVALAVFVSVILLLWLPDEPVERFPVSPSPRASGTDFQRP</sequence>
<evidence type="ECO:0000256" key="4">
    <source>
        <dbReference type="ARBA" id="ARBA00023136"/>
    </source>
</evidence>
<evidence type="ECO:0000256" key="6">
    <source>
        <dbReference type="SAM" id="Phobius"/>
    </source>
</evidence>
<dbReference type="GO" id="GO:0022857">
    <property type="term" value="F:transmembrane transporter activity"/>
    <property type="evidence" value="ECO:0007669"/>
    <property type="project" value="InterPro"/>
</dbReference>
<keyword evidence="2 6" id="KW-0812">Transmembrane</keyword>
<feature type="transmembrane region" description="Helical" evidence="6">
    <location>
        <begin position="388"/>
        <end position="407"/>
    </location>
</feature>
<feature type="domain" description="Major facilitator superfamily (MFS) profile" evidence="7">
    <location>
        <begin position="100"/>
        <end position="526"/>
    </location>
</feature>
<feature type="transmembrane region" description="Helical" evidence="6">
    <location>
        <begin position="502"/>
        <end position="521"/>
    </location>
</feature>
<keyword evidence="3 6" id="KW-1133">Transmembrane helix</keyword>
<protein>
    <recommendedName>
        <fullName evidence="7">Major facilitator superfamily (MFS) profile domain-containing protein</fullName>
    </recommendedName>
</protein>
<dbReference type="Proteomes" id="UP000821853">
    <property type="component" value="Chromosome 10"/>
</dbReference>
<dbReference type="OMA" id="HTHTGRA"/>
<evidence type="ECO:0000313" key="8">
    <source>
        <dbReference type="EMBL" id="KAH9364139.1"/>
    </source>
</evidence>
<evidence type="ECO:0000259" key="7">
    <source>
        <dbReference type="PROSITE" id="PS50850"/>
    </source>
</evidence>
<dbReference type="OrthoDB" id="6126295at2759"/>
<dbReference type="InterPro" id="IPR011701">
    <property type="entry name" value="MFS"/>
</dbReference>
<dbReference type="PANTHER" id="PTHR24064">
    <property type="entry name" value="SOLUTE CARRIER FAMILY 22 MEMBER"/>
    <property type="match status" value="1"/>
</dbReference>